<reference evidence="2" key="1">
    <citation type="submission" date="2020-03" db="EMBL/GenBank/DDBJ databases">
        <authorList>
            <person name="He L."/>
        </authorList>
    </citation>
    <scope>NUCLEOTIDE SEQUENCE</scope>
    <source>
        <strain evidence="2">CkLH20</strain>
    </source>
</reference>
<dbReference type="Proteomes" id="UP000781932">
    <property type="component" value="Unassembled WGS sequence"/>
</dbReference>
<dbReference type="InterPro" id="IPR036038">
    <property type="entry name" value="Aminotransferase-like"/>
</dbReference>
<dbReference type="Pfam" id="PF01063">
    <property type="entry name" value="Aminotran_4"/>
    <property type="match status" value="1"/>
</dbReference>
<dbReference type="SUPFAM" id="SSF56752">
    <property type="entry name" value="D-aminoacid aminotransferase-like PLP-dependent enzymes"/>
    <property type="match status" value="1"/>
</dbReference>
<dbReference type="InterPro" id="IPR050571">
    <property type="entry name" value="Class-IV_PLP-Dep_Aminotrnsfr"/>
</dbReference>
<dbReference type="OrthoDB" id="25921at2759"/>
<proteinExistence type="inferred from homology"/>
<dbReference type="InterPro" id="IPR043131">
    <property type="entry name" value="BCAT-like_N"/>
</dbReference>
<evidence type="ECO:0008006" key="4">
    <source>
        <dbReference type="Google" id="ProtNLM"/>
    </source>
</evidence>
<dbReference type="InterPro" id="IPR001544">
    <property type="entry name" value="Aminotrans_IV"/>
</dbReference>
<dbReference type="PANTHER" id="PTHR42743">
    <property type="entry name" value="AMINO-ACID AMINOTRANSFERASE"/>
    <property type="match status" value="1"/>
</dbReference>
<dbReference type="PANTHER" id="PTHR42743:SF11">
    <property type="entry name" value="AMINODEOXYCHORISMATE LYASE"/>
    <property type="match status" value="1"/>
</dbReference>
<organism evidence="2 3">
    <name type="scientific">Colletotrichum karsti</name>
    <dbReference type="NCBI Taxonomy" id="1095194"/>
    <lineage>
        <taxon>Eukaryota</taxon>
        <taxon>Fungi</taxon>
        <taxon>Dikarya</taxon>
        <taxon>Ascomycota</taxon>
        <taxon>Pezizomycotina</taxon>
        <taxon>Sordariomycetes</taxon>
        <taxon>Hypocreomycetidae</taxon>
        <taxon>Glomerellales</taxon>
        <taxon>Glomerellaceae</taxon>
        <taxon>Colletotrichum</taxon>
        <taxon>Colletotrichum boninense species complex</taxon>
    </lineage>
</organism>
<comment type="caution">
    <text evidence="2">The sequence shown here is derived from an EMBL/GenBank/DDBJ whole genome shotgun (WGS) entry which is preliminary data.</text>
</comment>
<keyword evidence="3" id="KW-1185">Reference proteome</keyword>
<sequence>MSTHSQVLEGYQKRLAALEASSNPLAQGAAFIDGEIVPLLEARIPIIDQGFLHGDLTYDVPAIWDGRIFRWEDHLDRLEASCKKLRLVSPLSREEITNAVVEMTKKSGIKDAYVELIVTRGMHFVRSLNPNEAPKPCAIYIIVMPYVWVMPLEMQDVGGAAIITRTVRRIPPGAIDPTVKNLQWGDFIRGLFEARDRGSMYPILTDGDTNLTEGAGYNIWIVVDGVLYTPERGVLEGITRRTVIEIARAKGIEVRVEVVPVELAYKAQEIFTCTTAAGISPIVTLDEVPVGDGKVGPVTKLIWDEYWAWHYDPKLTVEINYDA</sequence>
<dbReference type="GO" id="GO:0003824">
    <property type="term" value="F:catalytic activity"/>
    <property type="evidence" value="ECO:0007669"/>
    <property type="project" value="InterPro"/>
</dbReference>
<comment type="similarity">
    <text evidence="1">Belongs to the class-IV pyridoxal-phosphate-dependent aminotransferase family.</text>
</comment>
<accession>A0A9P6I9J2</accession>
<dbReference type="InterPro" id="IPR043132">
    <property type="entry name" value="BCAT-like_C"/>
</dbReference>
<name>A0A9P6I9J2_9PEZI</name>
<dbReference type="GO" id="GO:0046394">
    <property type="term" value="P:carboxylic acid biosynthetic process"/>
    <property type="evidence" value="ECO:0007669"/>
    <property type="project" value="UniProtKB-ARBA"/>
</dbReference>
<evidence type="ECO:0000313" key="2">
    <source>
        <dbReference type="EMBL" id="KAF9878469.1"/>
    </source>
</evidence>
<dbReference type="Gene3D" id="3.20.10.10">
    <property type="entry name" value="D-amino Acid Aminotransferase, subunit A, domain 2"/>
    <property type="match status" value="1"/>
</dbReference>
<protein>
    <recommendedName>
        <fullName evidence="4">Branched-chain-amino-acid aminotransferase</fullName>
    </recommendedName>
</protein>
<dbReference type="Gene3D" id="3.30.470.10">
    <property type="match status" value="1"/>
</dbReference>
<dbReference type="AlphaFoldDB" id="A0A9P6I9J2"/>
<gene>
    <name evidence="2" type="ORF">CkaCkLH20_03961</name>
</gene>
<evidence type="ECO:0000256" key="1">
    <source>
        <dbReference type="ARBA" id="ARBA00009320"/>
    </source>
</evidence>
<reference evidence="2" key="2">
    <citation type="submission" date="2020-11" db="EMBL/GenBank/DDBJ databases">
        <title>Whole genome sequencing of Colletotrichum sp.</title>
        <authorList>
            <person name="Li H."/>
        </authorList>
    </citation>
    <scope>NUCLEOTIDE SEQUENCE</scope>
    <source>
        <strain evidence="2">CkLH20</strain>
    </source>
</reference>
<dbReference type="RefSeq" id="XP_038747930.1">
    <property type="nucleotide sequence ID" value="XM_038886680.1"/>
</dbReference>
<dbReference type="GeneID" id="62159754"/>
<dbReference type="EMBL" id="JAATWM020000010">
    <property type="protein sequence ID" value="KAF9878469.1"/>
    <property type="molecule type" value="Genomic_DNA"/>
</dbReference>
<evidence type="ECO:0000313" key="3">
    <source>
        <dbReference type="Proteomes" id="UP000781932"/>
    </source>
</evidence>